<dbReference type="PATRIC" id="fig|1230338.3.peg.1670"/>
<comment type="catalytic activity">
    <reaction evidence="8 9">
        <text>[thioredoxin]-disulfide + L-methionine + H2O = L-methionine (S)-S-oxide + [thioredoxin]-dithiol</text>
        <dbReference type="Rhea" id="RHEA:19993"/>
        <dbReference type="Rhea" id="RHEA-COMP:10698"/>
        <dbReference type="Rhea" id="RHEA-COMP:10700"/>
        <dbReference type="ChEBI" id="CHEBI:15377"/>
        <dbReference type="ChEBI" id="CHEBI:29950"/>
        <dbReference type="ChEBI" id="CHEBI:50058"/>
        <dbReference type="ChEBI" id="CHEBI:57844"/>
        <dbReference type="ChEBI" id="CHEBI:58772"/>
        <dbReference type="EC" id="1.8.4.11"/>
    </reaction>
</comment>
<evidence type="ECO:0000256" key="2">
    <source>
        <dbReference type="ARBA" id="ARBA00008076"/>
    </source>
</evidence>
<comment type="similarity">
    <text evidence="2">In the C-terminal section; belongs to the MsrB Met sulfoxide reductase family.</text>
</comment>
<dbReference type="FunFam" id="3.30.1060.10:FF:000007">
    <property type="entry name" value="Peptide methionine sulfoxide reductase msrA/msrB"/>
    <property type="match status" value="1"/>
</dbReference>
<dbReference type="PANTHER" id="PTHR42799">
    <property type="entry name" value="MITOCHONDRIAL PEPTIDE METHIONINE SULFOXIDE REDUCTASE"/>
    <property type="match status" value="1"/>
</dbReference>
<comment type="caution">
    <text evidence="12">The sequence shown here is derived from an EMBL/GenBank/DDBJ whole genome shotgun (WGS) entry which is preliminary data.</text>
</comment>
<dbReference type="InterPro" id="IPR050162">
    <property type="entry name" value="MsrA_MetSO_reductase"/>
</dbReference>
<evidence type="ECO:0000256" key="1">
    <source>
        <dbReference type="ARBA" id="ARBA00005591"/>
    </source>
</evidence>
<evidence type="ECO:0000313" key="12">
    <source>
        <dbReference type="EMBL" id="ELA08450.1"/>
    </source>
</evidence>
<dbReference type="InterPro" id="IPR013766">
    <property type="entry name" value="Thioredoxin_domain"/>
</dbReference>
<dbReference type="Gene3D" id="3.30.1060.10">
    <property type="entry name" value="Peptide methionine sulphoxide reductase MsrA"/>
    <property type="match status" value="1"/>
</dbReference>
<comment type="catalytic activity">
    <reaction evidence="6 9">
        <text>L-methionyl-[protein] + [thioredoxin]-disulfide + H2O = L-methionyl-(S)-S-oxide-[protein] + [thioredoxin]-dithiol</text>
        <dbReference type="Rhea" id="RHEA:14217"/>
        <dbReference type="Rhea" id="RHEA-COMP:10698"/>
        <dbReference type="Rhea" id="RHEA-COMP:10700"/>
        <dbReference type="Rhea" id="RHEA-COMP:12313"/>
        <dbReference type="Rhea" id="RHEA-COMP:12315"/>
        <dbReference type="ChEBI" id="CHEBI:15377"/>
        <dbReference type="ChEBI" id="CHEBI:16044"/>
        <dbReference type="ChEBI" id="CHEBI:29950"/>
        <dbReference type="ChEBI" id="CHEBI:44120"/>
        <dbReference type="ChEBI" id="CHEBI:50058"/>
        <dbReference type="EC" id="1.8.4.11"/>
    </reaction>
</comment>
<dbReference type="GO" id="GO:0033743">
    <property type="term" value="F:peptide-methionine (R)-S-oxide reductase activity"/>
    <property type="evidence" value="ECO:0007669"/>
    <property type="project" value="UniProtKB-EC"/>
</dbReference>
<evidence type="ECO:0000256" key="7">
    <source>
        <dbReference type="ARBA" id="ARBA00048488"/>
    </source>
</evidence>
<evidence type="ECO:0000256" key="5">
    <source>
        <dbReference type="ARBA" id="ARBA00024679"/>
    </source>
</evidence>
<evidence type="ECO:0000256" key="9">
    <source>
        <dbReference type="HAMAP-Rule" id="MF_01401"/>
    </source>
</evidence>
<evidence type="ECO:0000259" key="10">
    <source>
        <dbReference type="PROSITE" id="PS51352"/>
    </source>
</evidence>
<dbReference type="InterPro" id="IPR011057">
    <property type="entry name" value="Mss4-like_sf"/>
</dbReference>
<dbReference type="CDD" id="cd02966">
    <property type="entry name" value="TlpA_like_family"/>
    <property type="match status" value="1"/>
</dbReference>
<dbReference type="Pfam" id="PF08534">
    <property type="entry name" value="Redoxin"/>
    <property type="match status" value="1"/>
</dbReference>
<dbReference type="STRING" id="1230338.MOMA_07811"/>
<dbReference type="Gene3D" id="3.40.30.10">
    <property type="entry name" value="Glutaredoxin"/>
    <property type="match status" value="1"/>
</dbReference>
<dbReference type="InterPro" id="IPR036249">
    <property type="entry name" value="Thioredoxin-like_sf"/>
</dbReference>
<dbReference type="GO" id="GO:0033744">
    <property type="term" value="F:L-methionine:thioredoxin-disulfide S-oxidoreductase activity"/>
    <property type="evidence" value="ECO:0007669"/>
    <property type="project" value="RHEA"/>
</dbReference>
<dbReference type="Pfam" id="PF01641">
    <property type="entry name" value="SelR"/>
    <property type="match status" value="1"/>
</dbReference>
<evidence type="ECO:0000256" key="6">
    <source>
        <dbReference type="ARBA" id="ARBA00047806"/>
    </source>
</evidence>
<dbReference type="EC" id="1.8.4.11" evidence="9"/>
<dbReference type="Pfam" id="PF01625">
    <property type="entry name" value="PMSR"/>
    <property type="match status" value="1"/>
</dbReference>
<comment type="function">
    <text evidence="5 9">Has an important function as a repair enzyme for proteins that have been inactivated by oxidation. Catalyzes the reversible oxidation-reduction of methionine sulfoxide in proteins to methionine.</text>
</comment>
<dbReference type="eggNOG" id="COG0526">
    <property type="taxonomic scope" value="Bacteria"/>
</dbReference>
<dbReference type="OrthoDB" id="4174719at2"/>
<feature type="active site" evidence="9">
    <location>
        <position position="256"/>
    </location>
</feature>
<dbReference type="NCBIfam" id="TIGR00401">
    <property type="entry name" value="msrA"/>
    <property type="match status" value="1"/>
</dbReference>
<evidence type="ECO:0000259" key="11">
    <source>
        <dbReference type="PROSITE" id="PS51790"/>
    </source>
</evidence>
<dbReference type="HAMAP" id="MF_01401">
    <property type="entry name" value="MsrA"/>
    <property type="match status" value="1"/>
</dbReference>
<evidence type="ECO:0000313" key="13">
    <source>
        <dbReference type="Proteomes" id="UP000023795"/>
    </source>
</evidence>
<dbReference type="Proteomes" id="UP000023795">
    <property type="component" value="Unassembled WGS sequence"/>
</dbReference>
<dbReference type="GO" id="GO:0008113">
    <property type="term" value="F:peptide-methionine (S)-S-oxide reductase activity"/>
    <property type="evidence" value="ECO:0007669"/>
    <property type="project" value="UniProtKB-UniRule"/>
</dbReference>
<comment type="similarity">
    <text evidence="1 9">Belongs to the MsrA Met sulfoxide reductase family.</text>
</comment>
<dbReference type="GO" id="GO:0034599">
    <property type="term" value="P:cellular response to oxidative stress"/>
    <property type="evidence" value="ECO:0007669"/>
    <property type="project" value="TreeGrafter"/>
</dbReference>
<dbReference type="GO" id="GO:0005737">
    <property type="term" value="C:cytoplasm"/>
    <property type="evidence" value="ECO:0007669"/>
    <property type="project" value="TreeGrafter"/>
</dbReference>
<gene>
    <name evidence="9" type="primary">msrA</name>
    <name evidence="12" type="ORF">MOMA_07811</name>
</gene>
<dbReference type="eggNOG" id="COG0225">
    <property type="taxonomic scope" value="Bacteria"/>
</dbReference>
<dbReference type="InterPro" id="IPR002569">
    <property type="entry name" value="Met_Sox_Rdtase_MsrA_dom"/>
</dbReference>
<dbReference type="eggNOG" id="COG0229">
    <property type="taxonomic scope" value="Bacteria"/>
</dbReference>
<reference evidence="12 13" key="1">
    <citation type="journal article" date="2013" name="Genome Announc.">
        <title>Genome Sequence of Moraxella macacae 0408225, a Novel Bacterial Species Isolated from a Cynomolgus Macaque with Epistaxis.</title>
        <authorList>
            <person name="Ladner J.T."/>
            <person name="Whitehouse C.A."/>
            <person name="Koroleva G.I."/>
            <person name="Palacios G.F."/>
        </authorList>
    </citation>
    <scope>NUCLEOTIDE SEQUENCE [LARGE SCALE GENOMIC DNA]</scope>
    <source>
        <strain evidence="12 13">0408225</strain>
    </source>
</reference>
<sequence length="568" mass="63301">MKPKIPNNALKNLSLISISALATIGISSLVIACESHAKNESHAKTTQQEKAMLPTNTLKTLHNLPQLTTTLGATGKDIIDPNKPTLVKFWASWCPLCLSTLGETHEWASDPAFDGFNVITVTSPTQLNEKPTNEFKDWYSVVQKDYPKLPVLIDPEGKLIRTFGVQVYPSWAVLDKNGDLVYLNKGNLTKEQAHYLASHPNELNQLKALNTKTNSSSKADSKNADSKNQATQKDGVYYNAQGKPINTQTIYLAGGCFWGVEAYFERVDGVVDAISGYANGKTDKPTYEQVIAGSGHAETVKVIFDADKVDLDTILQYYFRIIDPTSLNKQGNDKGVQYRTGVYYTNPSDKQIIANALNTLQKQYKTPLQVENLPLVKFSEAENYHQDYLTKNPNGYCHVDISLANDKIVKLAPANSIDEALNPKRYANYDKNLSHLNDKQRHITQNAGTERAFSHEYDHLFDKGLYVDIVSREPLFLSSDKYASGCGWPSFVKPISEAVITKHDDNSYNMHRTEVRSRTANSHLGHVFDDGPKDRGGKRYCINGDALDFIPLNKMESAGYKALIPLIK</sequence>
<keyword evidence="4" id="KW-0511">Multifunctional enzyme</keyword>
<dbReference type="EMBL" id="ANIN01000002">
    <property type="protein sequence ID" value="ELA08450.1"/>
    <property type="molecule type" value="Genomic_DNA"/>
</dbReference>
<keyword evidence="3 9" id="KW-0560">Oxidoreductase</keyword>
<dbReference type="PANTHER" id="PTHR42799:SF2">
    <property type="entry name" value="MITOCHONDRIAL PEPTIDE METHIONINE SULFOXIDE REDUCTASE"/>
    <property type="match status" value="1"/>
</dbReference>
<dbReference type="SUPFAM" id="SSF52833">
    <property type="entry name" value="Thioredoxin-like"/>
    <property type="match status" value="1"/>
</dbReference>
<evidence type="ECO:0000256" key="3">
    <source>
        <dbReference type="ARBA" id="ARBA00023002"/>
    </source>
</evidence>
<dbReference type="Gene3D" id="2.170.150.20">
    <property type="entry name" value="Peptide methionine sulfoxide reductase"/>
    <property type="match status" value="1"/>
</dbReference>
<dbReference type="PROSITE" id="PS51352">
    <property type="entry name" value="THIOREDOXIN_2"/>
    <property type="match status" value="1"/>
</dbReference>
<accession>L2F6A4</accession>
<dbReference type="PROSITE" id="PS51257">
    <property type="entry name" value="PROKAR_LIPOPROTEIN"/>
    <property type="match status" value="1"/>
</dbReference>
<evidence type="ECO:0000256" key="4">
    <source>
        <dbReference type="ARBA" id="ARBA00023268"/>
    </source>
</evidence>
<dbReference type="InterPro" id="IPR013740">
    <property type="entry name" value="Redoxin"/>
</dbReference>
<proteinExistence type="inferred from homology"/>
<dbReference type="InterPro" id="IPR036509">
    <property type="entry name" value="Met_Sox_Rdtase_MsrA_sf"/>
</dbReference>
<protein>
    <recommendedName>
        <fullName evidence="9">Peptide methionine sulfoxide reductase MsrA</fullName>
        <shortName evidence="9">Protein-methionine-S-oxide reductase</shortName>
        <ecNumber evidence="9">1.8.4.11</ecNumber>
    </recommendedName>
    <alternativeName>
        <fullName evidence="9">Peptide-methionine (S)-S-oxide reductase</fullName>
        <shortName evidence="9">Peptide Met(O) reductase</shortName>
    </alternativeName>
</protein>
<organism evidence="12 13">
    <name type="scientific">Moraxella macacae 0408225</name>
    <dbReference type="NCBI Taxonomy" id="1230338"/>
    <lineage>
        <taxon>Bacteria</taxon>
        <taxon>Pseudomonadati</taxon>
        <taxon>Pseudomonadota</taxon>
        <taxon>Gammaproteobacteria</taxon>
        <taxon>Moraxellales</taxon>
        <taxon>Moraxellaceae</taxon>
        <taxon>Moraxella</taxon>
    </lineage>
</organism>
<evidence type="ECO:0000256" key="8">
    <source>
        <dbReference type="ARBA" id="ARBA00048782"/>
    </source>
</evidence>
<dbReference type="NCBIfam" id="TIGR00357">
    <property type="entry name" value="peptide-methionine (R)-S-oxide reductase MsrB"/>
    <property type="match status" value="1"/>
</dbReference>
<keyword evidence="13" id="KW-1185">Reference proteome</keyword>
<name>L2F6A4_9GAMM</name>
<dbReference type="SUPFAM" id="SSF55068">
    <property type="entry name" value="Peptide methionine sulfoxide reductase"/>
    <property type="match status" value="1"/>
</dbReference>
<dbReference type="AlphaFoldDB" id="L2F6A4"/>
<dbReference type="NCBIfam" id="NF010625">
    <property type="entry name" value="PRK14018.1"/>
    <property type="match status" value="1"/>
</dbReference>
<dbReference type="FunFam" id="2.170.150.20:FF:000003">
    <property type="entry name" value="Peptide methionine sulfoxide reductase MsrB"/>
    <property type="match status" value="1"/>
</dbReference>
<comment type="catalytic activity">
    <reaction evidence="7">
        <text>L-methionyl-[protein] + [thioredoxin]-disulfide + H2O = L-methionyl-(R)-S-oxide-[protein] + [thioredoxin]-dithiol</text>
        <dbReference type="Rhea" id="RHEA:24164"/>
        <dbReference type="Rhea" id="RHEA-COMP:10698"/>
        <dbReference type="Rhea" id="RHEA-COMP:10700"/>
        <dbReference type="Rhea" id="RHEA-COMP:12313"/>
        <dbReference type="Rhea" id="RHEA-COMP:12314"/>
        <dbReference type="ChEBI" id="CHEBI:15377"/>
        <dbReference type="ChEBI" id="CHEBI:16044"/>
        <dbReference type="ChEBI" id="CHEBI:29950"/>
        <dbReference type="ChEBI" id="CHEBI:45764"/>
        <dbReference type="ChEBI" id="CHEBI:50058"/>
        <dbReference type="EC" id="1.8.4.12"/>
    </reaction>
</comment>
<dbReference type="InterPro" id="IPR002579">
    <property type="entry name" value="Met_Sox_Rdtase_MsrB_dom"/>
</dbReference>
<feature type="domain" description="MsrB" evidence="11">
    <location>
        <begin position="429"/>
        <end position="552"/>
    </location>
</feature>
<dbReference type="PROSITE" id="PS51790">
    <property type="entry name" value="MSRB"/>
    <property type="match status" value="1"/>
</dbReference>
<feature type="domain" description="Thioredoxin" evidence="10">
    <location>
        <begin position="58"/>
        <end position="214"/>
    </location>
</feature>
<dbReference type="SUPFAM" id="SSF51316">
    <property type="entry name" value="Mss4-like"/>
    <property type="match status" value="1"/>
</dbReference>